<organism evidence="1">
    <name type="scientific">Arundo donax</name>
    <name type="common">Giant reed</name>
    <name type="synonym">Donax arundinaceus</name>
    <dbReference type="NCBI Taxonomy" id="35708"/>
    <lineage>
        <taxon>Eukaryota</taxon>
        <taxon>Viridiplantae</taxon>
        <taxon>Streptophyta</taxon>
        <taxon>Embryophyta</taxon>
        <taxon>Tracheophyta</taxon>
        <taxon>Spermatophyta</taxon>
        <taxon>Magnoliopsida</taxon>
        <taxon>Liliopsida</taxon>
        <taxon>Poales</taxon>
        <taxon>Poaceae</taxon>
        <taxon>PACMAD clade</taxon>
        <taxon>Arundinoideae</taxon>
        <taxon>Arundineae</taxon>
        <taxon>Arundo</taxon>
    </lineage>
</organism>
<proteinExistence type="predicted"/>
<reference evidence="1" key="2">
    <citation type="journal article" date="2015" name="Data Brief">
        <title>Shoot transcriptome of the giant reed, Arundo donax.</title>
        <authorList>
            <person name="Barrero R.A."/>
            <person name="Guerrero F.D."/>
            <person name="Moolhuijzen P."/>
            <person name="Goolsby J.A."/>
            <person name="Tidwell J."/>
            <person name="Bellgard S.E."/>
            <person name="Bellgard M.I."/>
        </authorList>
    </citation>
    <scope>NUCLEOTIDE SEQUENCE</scope>
    <source>
        <tissue evidence="1">Shoot tissue taken approximately 20 cm above the soil surface</tissue>
    </source>
</reference>
<accession>A0A0A9AKZ8</accession>
<dbReference type="EMBL" id="GBRH01245516">
    <property type="protein sequence ID" value="JAD52379.1"/>
    <property type="molecule type" value="Transcribed_RNA"/>
</dbReference>
<name>A0A0A9AKZ8_ARUDO</name>
<sequence length="38" mass="4237">MPSSQEDYFVKNKSMVCQEGSVPHPAESCASLKNESQY</sequence>
<protein>
    <submittedName>
        <fullName evidence="1">Uncharacterized protein</fullName>
    </submittedName>
</protein>
<reference evidence="1" key="1">
    <citation type="submission" date="2014-09" db="EMBL/GenBank/DDBJ databases">
        <authorList>
            <person name="Magalhaes I.L.F."/>
            <person name="Oliveira U."/>
            <person name="Santos F.R."/>
            <person name="Vidigal T.H.D.A."/>
            <person name="Brescovit A.D."/>
            <person name="Santos A.J."/>
        </authorList>
    </citation>
    <scope>NUCLEOTIDE SEQUENCE</scope>
    <source>
        <tissue evidence="1">Shoot tissue taken approximately 20 cm above the soil surface</tissue>
    </source>
</reference>
<evidence type="ECO:0000313" key="1">
    <source>
        <dbReference type="EMBL" id="JAD52379.1"/>
    </source>
</evidence>
<dbReference type="AlphaFoldDB" id="A0A0A9AKZ8"/>